<dbReference type="GO" id="GO:0006355">
    <property type="term" value="P:regulation of DNA-templated transcription"/>
    <property type="evidence" value="ECO:0007669"/>
    <property type="project" value="InterPro"/>
</dbReference>
<keyword evidence="5" id="KW-0808">Transferase</keyword>
<organism evidence="5 6">
    <name type="scientific">Papiliotrema laurentii</name>
    <name type="common">Cryptococcus laurentii</name>
    <dbReference type="NCBI Taxonomy" id="5418"/>
    <lineage>
        <taxon>Eukaryota</taxon>
        <taxon>Fungi</taxon>
        <taxon>Dikarya</taxon>
        <taxon>Basidiomycota</taxon>
        <taxon>Agaricomycotina</taxon>
        <taxon>Tremellomycetes</taxon>
        <taxon>Tremellales</taxon>
        <taxon>Rhynchogastremaceae</taxon>
        <taxon>Papiliotrema</taxon>
    </lineage>
</organism>
<feature type="compositionally biased region" description="Acidic residues" evidence="4">
    <location>
        <begin position="50"/>
        <end position="82"/>
    </location>
</feature>
<comment type="subcellular location">
    <subcellularLocation>
        <location evidence="1">Nucleus</location>
    </subcellularLocation>
</comment>
<feature type="region of interest" description="Disordered" evidence="4">
    <location>
        <begin position="753"/>
        <end position="806"/>
    </location>
</feature>
<feature type="region of interest" description="Disordered" evidence="4">
    <location>
        <begin position="42"/>
        <end position="90"/>
    </location>
</feature>
<dbReference type="GO" id="GO:0005730">
    <property type="term" value="C:nucleolus"/>
    <property type="evidence" value="ECO:0007669"/>
    <property type="project" value="InterPro"/>
</dbReference>
<feature type="compositionally biased region" description="Acidic residues" evidence="4">
    <location>
        <begin position="823"/>
        <end position="841"/>
    </location>
</feature>
<proteinExistence type="inferred from homology"/>
<feature type="region of interest" description="Disordered" evidence="4">
    <location>
        <begin position="820"/>
        <end position="842"/>
    </location>
</feature>
<evidence type="ECO:0000256" key="4">
    <source>
        <dbReference type="SAM" id="MobiDB-lite"/>
    </source>
</evidence>
<dbReference type="PANTHER" id="PTHR13213">
    <property type="entry name" value="MYB-BINDING PROTEIN 1A FAMILY MEMBER"/>
    <property type="match status" value="1"/>
</dbReference>
<protein>
    <submittedName>
        <fullName evidence="5">DNA-directed DNA polymerase</fullName>
    </submittedName>
</protein>
<dbReference type="Proteomes" id="UP001182556">
    <property type="component" value="Unassembled WGS sequence"/>
</dbReference>
<feature type="compositionally biased region" description="Basic and acidic residues" evidence="4">
    <location>
        <begin position="1173"/>
        <end position="1182"/>
    </location>
</feature>
<dbReference type="EMBL" id="JAODAN010000001">
    <property type="protein sequence ID" value="KAK1927554.1"/>
    <property type="molecule type" value="Genomic_DNA"/>
</dbReference>
<keyword evidence="5" id="KW-0548">Nucleotidyltransferase</keyword>
<feature type="region of interest" description="Disordered" evidence="4">
    <location>
        <begin position="1173"/>
        <end position="1236"/>
    </location>
</feature>
<evidence type="ECO:0000256" key="2">
    <source>
        <dbReference type="ARBA" id="ARBA00006809"/>
    </source>
</evidence>
<comment type="caution">
    <text evidence="5">The sequence shown here is derived from an EMBL/GenBank/DDBJ whole genome shotgun (WGS) entry which is preliminary data.</text>
</comment>
<keyword evidence="5" id="KW-0239">DNA-directed DNA polymerase</keyword>
<keyword evidence="6" id="KW-1185">Reference proteome</keyword>
<dbReference type="Pfam" id="PF04931">
    <property type="entry name" value="DNA_pol_phi"/>
    <property type="match status" value="1"/>
</dbReference>
<dbReference type="InterPro" id="IPR016024">
    <property type="entry name" value="ARM-type_fold"/>
</dbReference>
<keyword evidence="3" id="KW-0539">Nucleus</keyword>
<sequence>MASNVLPFFWDLASSSKSTRLNASADLVASLQSFQAAYLSAKADGSNGAPDEEEDEEESDSDAESGEEVDASDDEDVEAVDQEEAKALDKKLGRENAQDVVYSVKRLVRGLASSRESSRLGFAVALTELLSRIDTVSSPQVLSLLFRSTPHNAIMKGADARDALFARLFGINALIQSKALFAPSTPLATFQQVVEELIELGKTKGWLRESAWWGIHRATETLLDSEIAWKEEAIEYLVAKVYGDKSWSQEKVALTLLLEQRRPKLNWKSLFQPSFKHVPLLHNSNLVVLGKLLKESDVEDEEEGIKVAESTGSWKPQLHYVWNSIFETYFPKSQPSVENGRASFEDFFRVVVDESLFANASSSERKYWGFSVLSRALPLVPASQLPLLFTPNVMRSWTNNLASSDRYLHQIAVSLAKQLQDAVKANPSVGFTLLATLVGKGRTDFDKATRTKTVENILNSLSVDGVRDYMSYLQGIVIGAEEKNGSDHAGLEERRQWSVDQMAGLLKNNKVPKDDATIKSTLEFLLVHSFFTIRKVNKKSPISALHVAPKPALTEATAANCRAKFYSCLVEITTASNANKEGKATNQQGCDANGKLWLRRVVDTLNTLEADTAHVELMLDADEEIKKPRQDALATLSALDKAKPKSKDLARGVEILIAFSLLQTYDESEDALELLDEANGAAERMFNLTSAKASSSAEDEHAPIDTLLDVLIALLDKGSAELRNLANLIVGMVASAFTPSSIEHLVAQLEQTAPETIEVDDDEAMDDNDEVDEEEDEEVSEEDEEESDDESLEEDEEEDANLEVDPEFRKRVAEALQVSGIDLAEDGSEGSDDESDEEVWDDEKMMKVDEQLAEVFRQRANAGKSKDFKNLHRQSVDFKNRILDFFDVFVRKQSSNPVILHVILPLLRLVTKTSATEKDLATKAGGILRNKLSHVKEVPSQADVSLIKELLEEVHSQARRAATPELTNTCSACSLFLIRTLDASSPKSAVGVDTYRKTLTDLMTRKRTLVRVPFIAEFVKRYPARAFPLATDLAGYLSSKEIKQAFKRTQAISILSAFAQQLRQIAEAVPRDQVEAFVSACVEGTYELLEGINETEEKWDKGQIREIVKFQLQLARTSKNALGENVLAVWDVERLDKVAESIAVGSKTAQLKGLHHELKQLRTLLVGKQDKADKAGGKKADDQMDVDEVADVKVGKAEKKSKKVKAEGEAKAKKRKSTEGKGSSSAKEGKKAKVAA</sequence>
<name>A0AAD9FWH5_PAPLA</name>
<dbReference type="GO" id="GO:0000182">
    <property type="term" value="F:rDNA binding"/>
    <property type="evidence" value="ECO:0007669"/>
    <property type="project" value="TreeGrafter"/>
</dbReference>
<feature type="compositionally biased region" description="Acidic residues" evidence="4">
    <location>
        <begin position="757"/>
        <end position="805"/>
    </location>
</feature>
<dbReference type="GO" id="GO:0003887">
    <property type="term" value="F:DNA-directed DNA polymerase activity"/>
    <property type="evidence" value="ECO:0007669"/>
    <property type="project" value="UniProtKB-KW"/>
</dbReference>
<evidence type="ECO:0000256" key="3">
    <source>
        <dbReference type="ARBA" id="ARBA00023242"/>
    </source>
</evidence>
<evidence type="ECO:0000313" key="6">
    <source>
        <dbReference type="Proteomes" id="UP001182556"/>
    </source>
</evidence>
<evidence type="ECO:0000313" key="5">
    <source>
        <dbReference type="EMBL" id="KAK1927554.1"/>
    </source>
</evidence>
<feature type="compositionally biased region" description="Basic and acidic residues" evidence="4">
    <location>
        <begin position="1190"/>
        <end position="1211"/>
    </location>
</feature>
<reference evidence="5" key="1">
    <citation type="submission" date="2023-02" db="EMBL/GenBank/DDBJ databases">
        <title>Identification and recombinant expression of a fungal hydrolase from Papiliotrema laurentii that hydrolyzes apple cutin and clears colloidal polyester polyurethane.</title>
        <authorList>
            <consortium name="DOE Joint Genome Institute"/>
            <person name="Roman V.A."/>
            <person name="Bojanowski C."/>
            <person name="Crable B.R."/>
            <person name="Wagner D.N."/>
            <person name="Hung C.S."/>
            <person name="Nadeau L.J."/>
            <person name="Schratz L."/>
            <person name="Haridas S."/>
            <person name="Pangilinan J."/>
            <person name="Lipzen A."/>
            <person name="Na H."/>
            <person name="Yan M."/>
            <person name="Ng V."/>
            <person name="Grigoriev I.V."/>
            <person name="Spatafora J.W."/>
            <person name="Barlow D."/>
            <person name="Biffinger J."/>
            <person name="Kelley-Loughnane N."/>
            <person name="Varaljay V.A."/>
            <person name="Crookes-Goodson W.J."/>
        </authorList>
    </citation>
    <scope>NUCLEOTIDE SEQUENCE</scope>
    <source>
        <strain evidence="5">5307AH</strain>
    </source>
</reference>
<comment type="similarity">
    <text evidence="2">Belongs to the MYBBP1A family.</text>
</comment>
<dbReference type="PANTHER" id="PTHR13213:SF2">
    <property type="entry name" value="MYB-BINDING PROTEIN 1A"/>
    <property type="match status" value="1"/>
</dbReference>
<dbReference type="InterPro" id="IPR007015">
    <property type="entry name" value="DNA_pol_V/MYBBP1A"/>
</dbReference>
<evidence type="ECO:0000256" key="1">
    <source>
        <dbReference type="ARBA" id="ARBA00004123"/>
    </source>
</evidence>
<accession>A0AAD9FWH5</accession>
<dbReference type="SUPFAM" id="SSF48371">
    <property type="entry name" value="ARM repeat"/>
    <property type="match status" value="1"/>
</dbReference>
<dbReference type="AlphaFoldDB" id="A0AAD9FWH5"/>
<gene>
    <name evidence="5" type="ORF">DB88DRAFT_459901</name>
</gene>
<feature type="compositionally biased region" description="Basic and acidic residues" evidence="4">
    <location>
        <begin position="1227"/>
        <end position="1236"/>
    </location>
</feature>